<evidence type="ECO:0000313" key="3">
    <source>
        <dbReference type="EMBL" id="PNI05001.1"/>
    </source>
</evidence>
<dbReference type="Proteomes" id="UP000236449">
    <property type="component" value="Unassembled WGS sequence"/>
</dbReference>
<organism evidence="3 4">
    <name type="scientific">Vibrio diazotrophicus</name>
    <dbReference type="NCBI Taxonomy" id="685"/>
    <lineage>
        <taxon>Bacteria</taxon>
        <taxon>Pseudomonadati</taxon>
        <taxon>Pseudomonadota</taxon>
        <taxon>Gammaproteobacteria</taxon>
        <taxon>Vibrionales</taxon>
        <taxon>Vibrionaceae</taxon>
        <taxon>Vibrio</taxon>
    </lineage>
</organism>
<dbReference type="InterPro" id="IPR016895">
    <property type="entry name" value="UCP028680"/>
</dbReference>
<evidence type="ECO:0000313" key="2">
    <source>
        <dbReference type="EMBL" id="PNI01257.1"/>
    </source>
</evidence>
<proteinExistence type="predicted"/>
<dbReference type="InterPro" id="IPR011250">
    <property type="entry name" value="OMP/PagP_B-barrel"/>
</dbReference>
<reference evidence="4 5" key="1">
    <citation type="submission" date="2018-01" db="EMBL/GenBank/DDBJ databases">
        <title>Draft genome sequences of six Vibrio diazotrophicus strains isolated from deep-sea sediments of the Baltic Sea.</title>
        <authorList>
            <person name="Castillo D."/>
            <person name="Vandieken V."/>
            <person name="Chiang O."/>
            <person name="Middelboe M."/>
        </authorList>
    </citation>
    <scope>NUCLEOTIDE SEQUENCE [LARGE SCALE GENOMIC DNA]</scope>
    <source>
        <strain evidence="3 4">60.27F</strain>
        <strain evidence="2 5">65.10M</strain>
    </source>
</reference>
<dbReference type="OrthoDB" id="5902984at2"/>
<feature type="domain" description="DUF7840" evidence="1">
    <location>
        <begin position="46"/>
        <end position="153"/>
    </location>
</feature>
<protein>
    <recommendedName>
        <fullName evidence="1">DUF7840 domain-containing protein</fullName>
    </recommendedName>
</protein>
<evidence type="ECO:0000313" key="5">
    <source>
        <dbReference type="Proteomes" id="UP000236547"/>
    </source>
</evidence>
<dbReference type="GeneID" id="94025639"/>
<dbReference type="Pfam" id="PF25222">
    <property type="entry name" value="DUF7840"/>
    <property type="match status" value="1"/>
</dbReference>
<dbReference type="SUPFAM" id="SSF56925">
    <property type="entry name" value="OMPA-like"/>
    <property type="match status" value="1"/>
</dbReference>
<dbReference type="AlphaFoldDB" id="A0A2J8HSJ2"/>
<name>A0A2J8HSJ2_VIBDI</name>
<dbReference type="PIRSF" id="PIRSF028680">
    <property type="entry name" value="UCP028680"/>
    <property type="match status" value="1"/>
</dbReference>
<accession>A0A2J8HSJ2</accession>
<gene>
    <name evidence="3" type="ORF">C1N32_09370</name>
    <name evidence="2" type="ORF">C1O25_08495</name>
</gene>
<dbReference type="Proteomes" id="UP000236547">
    <property type="component" value="Unassembled WGS sequence"/>
</dbReference>
<dbReference type="EMBL" id="POSM01000009">
    <property type="protein sequence ID" value="PNI01257.1"/>
    <property type="molecule type" value="Genomic_DNA"/>
</dbReference>
<comment type="caution">
    <text evidence="3">The sequence shown here is derived from an EMBL/GenBank/DDBJ whole genome shotgun (WGS) entry which is preliminary data.</text>
</comment>
<evidence type="ECO:0000313" key="4">
    <source>
        <dbReference type="Proteomes" id="UP000236449"/>
    </source>
</evidence>
<keyword evidence="5" id="KW-1185">Reference proteome</keyword>
<evidence type="ECO:0000259" key="1">
    <source>
        <dbReference type="Pfam" id="PF25222"/>
    </source>
</evidence>
<dbReference type="EMBL" id="POSK01000005">
    <property type="protein sequence ID" value="PNI05001.1"/>
    <property type="molecule type" value="Genomic_DNA"/>
</dbReference>
<dbReference type="RefSeq" id="WP_042480371.1">
    <property type="nucleotide sequence ID" value="NZ_CBCRWT010000001.1"/>
</dbReference>
<dbReference type="InterPro" id="IPR057162">
    <property type="entry name" value="DUF7840"/>
</dbReference>
<sequence length="163" mass="18191">MRLSLGITCMLIVFSARSEQLPTLPSMQKDSPHRLFLTSEQITSEQNRDEFGGWDINIDGGYAYAIFNDIDVYVGARINQSDSGNNSFRENGLLSGVSYQLTEKVTLSSSVQSYFSDKNSERTSNIGAELSSRLQLSDDLDLHATLGYQEWQQGVEVGLGFRF</sequence>